<gene>
    <name evidence="2" type="ORF">FSCOSCO3_A023896</name>
</gene>
<evidence type="ECO:0000256" key="1">
    <source>
        <dbReference type="SAM" id="Coils"/>
    </source>
</evidence>
<organism evidence="2 3">
    <name type="scientific">Scomber scombrus</name>
    <name type="common">Atlantic mackerel</name>
    <name type="synonym">Scomber vernalis</name>
    <dbReference type="NCBI Taxonomy" id="13677"/>
    <lineage>
        <taxon>Eukaryota</taxon>
        <taxon>Metazoa</taxon>
        <taxon>Chordata</taxon>
        <taxon>Craniata</taxon>
        <taxon>Vertebrata</taxon>
        <taxon>Euteleostomi</taxon>
        <taxon>Actinopterygii</taxon>
        <taxon>Neopterygii</taxon>
        <taxon>Teleostei</taxon>
        <taxon>Neoteleostei</taxon>
        <taxon>Acanthomorphata</taxon>
        <taxon>Pelagiaria</taxon>
        <taxon>Scombriformes</taxon>
        <taxon>Scombridae</taxon>
        <taxon>Scomber</taxon>
    </lineage>
</organism>
<keyword evidence="1" id="KW-0175">Coiled coil</keyword>
<sequence>MSETTQKENMAANQLSAFHTEMEIVKELVKMTREERIKEVRKQMFTELRALEMERRERVALENAERLKREEEERAKIAESAMILKEKQEKRMRKERERQDRIKCAERKNEGMVRWDIYMPGPQESVGPPTIMYNNWVAEESTKSNQITTPTSNRSVQESLNPKLWHKMYQALRKRTKPCILRLDEKYIRGTLPGAVLSEPEATS</sequence>
<proteinExistence type="predicted"/>
<name>A0AAV1NH13_SCOSC</name>
<reference evidence="2 3" key="1">
    <citation type="submission" date="2024-01" db="EMBL/GenBank/DDBJ databases">
        <authorList>
            <person name="Alioto T."/>
            <person name="Alioto T."/>
            <person name="Gomez Garrido J."/>
        </authorList>
    </citation>
    <scope>NUCLEOTIDE SEQUENCE [LARGE SCALE GENOMIC DNA]</scope>
</reference>
<evidence type="ECO:0000313" key="2">
    <source>
        <dbReference type="EMBL" id="CAK6957709.1"/>
    </source>
</evidence>
<evidence type="ECO:0000313" key="3">
    <source>
        <dbReference type="Proteomes" id="UP001314229"/>
    </source>
</evidence>
<dbReference type="Proteomes" id="UP001314229">
    <property type="component" value="Unassembled WGS sequence"/>
</dbReference>
<dbReference type="EMBL" id="CAWUFR010000030">
    <property type="protein sequence ID" value="CAK6957709.1"/>
    <property type="molecule type" value="Genomic_DNA"/>
</dbReference>
<comment type="caution">
    <text evidence="2">The sequence shown here is derived from an EMBL/GenBank/DDBJ whole genome shotgun (WGS) entry which is preliminary data.</text>
</comment>
<protein>
    <submittedName>
        <fullName evidence="2">Uncharacterized protein</fullName>
    </submittedName>
</protein>
<feature type="coiled-coil region" evidence="1">
    <location>
        <begin position="50"/>
        <end position="105"/>
    </location>
</feature>
<keyword evidence="3" id="KW-1185">Reference proteome</keyword>
<dbReference type="AlphaFoldDB" id="A0AAV1NH13"/>
<accession>A0AAV1NH13</accession>